<reference evidence="1 2" key="1">
    <citation type="submission" date="2019-03" db="EMBL/GenBank/DDBJ databases">
        <title>Genomic Encyclopedia of Type Strains, Phase IV (KMG-IV): sequencing the most valuable type-strain genomes for metagenomic binning, comparative biology and taxonomic classification.</title>
        <authorList>
            <person name="Goeker M."/>
        </authorList>
    </citation>
    <scope>NUCLEOTIDE SEQUENCE [LARGE SCALE GENOMIC DNA]</scope>
    <source>
        <strain evidence="1 2">DSM 16998</strain>
    </source>
</reference>
<comment type="caution">
    <text evidence="1">The sequence shown here is derived from an EMBL/GenBank/DDBJ whole genome shotgun (WGS) entry which is preliminary data.</text>
</comment>
<dbReference type="AlphaFoldDB" id="A0A4R6QG38"/>
<evidence type="ECO:0000313" key="1">
    <source>
        <dbReference type="EMBL" id="TDP61363.1"/>
    </source>
</evidence>
<dbReference type="RefSeq" id="WP_133703678.1">
    <property type="nucleotide sequence ID" value="NZ_SNXS01000013.1"/>
</dbReference>
<accession>A0A4R6QG38</accession>
<sequence>MDNTDFVAVDPLPAALRPDRPYYDTGVLLDREDFTDEQTYHRSRLARGLGYLSGSGTLAGLKATARQDGGVTELAVGGGLALDRFGRLIEVPRPWCLRLGRWADAHSGDALRNALGAQGLVADLYLRFVACGRGRTPAFAHGAFDATDALVPARVRDAFRLELVLRPEARDDPAAPNHLPRQRFADLRALAPQQRVDAARAHLLDAWDLSLARPDGAPLARLQEHAVNVDPSAVFLARVCIPSTGLAPDGRPVLDLPAFADANIDNESRAFVVPTDMLAAIFGA</sequence>
<evidence type="ECO:0000313" key="2">
    <source>
        <dbReference type="Proteomes" id="UP000295361"/>
    </source>
</evidence>
<dbReference type="InParanoid" id="A0A4R6QG38"/>
<dbReference type="OrthoDB" id="147470at2"/>
<gene>
    <name evidence="1" type="ORF">DES47_11346</name>
</gene>
<dbReference type="EMBL" id="SNXS01000013">
    <property type="protein sequence ID" value="TDP61363.1"/>
    <property type="molecule type" value="Genomic_DNA"/>
</dbReference>
<dbReference type="Proteomes" id="UP000295361">
    <property type="component" value="Unassembled WGS sequence"/>
</dbReference>
<protein>
    <submittedName>
        <fullName evidence="1">Uncharacterized protein</fullName>
    </submittedName>
</protein>
<keyword evidence="2" id="KW-1185">Reference proteome</keyword>
<proteinExistence type="predicted"/>
<name>A0A4R6QG38_9BURK</name>
<organism evidence="1 2">
    <name type="scientific">Roseateles toxinivorans</name>
    <dbReference type="NCBI Taxonomy" id="270368"/>
    <lineage>
        <taxon>Bacteria</taxon>
        <taxon>Pseudomonadati</taxon>
        <taxon>Pseudomonadota</taxon>
        <taxon>Betaproteobacteria</taxon>
        <taxon>Burkholderiales</taxon>
        <taxon>Sphaerotilaceae</taxon>
        <taxon>Roseateles</taxon>
    </lineage>
</organism>